<dbReference type="AlphaFoldDB" id="A0A7V4ABW3"/>
<dbReference type="InterPro" id="IPR036779">
    <property type="entry name" value="LysM_dom_sf"/>
</dbReference>
<evidence type="ECO:0000313" key="2">
    <source>
        <dbReference type="EMBL" id="HGM97808.1"/>
    </source>
</evidence>
<dbReference type="PROSITE" id="PS51782">
    <property type="entry name" value="LYSM"/>
    <property type="match status" value="1"/>
</dbReference>
<comment type="caution">
    <text evidence="2">The sequence shown here is derived from an EMBL/GenBank/DDBJ whole genome shotgun (WGS) entry which is preliminary data.</text>
</comment>
<name>A0A7V4ABW3_UNCW3</name>
<accession>A0A7V4ABW3</accession>
<sequence>MKKIAGITLLTFLLFGEVREHVVKKGDTLWDIAGYYYNNPFAWVAIWKENMDKIKDPHWIYPGQVFVIPEIPPEEAAKIGIPFYPVTERVPAPEVTVLKPPLPAVAPDLILSAGFVDFVENVKPFAKLIDTEPKGIKNLYYYQKAYIDKGSLDGVKEGDLFLVYDIGPGIKSKRKGSLGNYFKILGKIKVLKVSEKISCVEILPSYDLIHVNNLIMPISLPEIPYDVRLVPSKRDIKAQIVYRTHSENEILKPFEIVIIDAGEEDGVKIGDLFEIYREKEIKGVKAPYIFLGTLQVLNVKKKSSTCYIRSVTREDIKVGDYVRLVGEISK</sequence>
<dbReference type="InterPro" id="IPR052196">
    <property type="entry name" value="Bact_Kbp"/>
</dbReference>
<organism evidence="2">
    <name type="scientific">candidate division WOR-3 bacterium</name>
    <dbReference type="NCBI Taxonomy" id="2052148"/>
    <lineage>
        <taxon>Bacteria</taxon>
        <taxon>Bacteria division WOR-3</taxon>
    </lineage>
</organism>
<dbReference type="InterPro" id="IPR018392">
    <property type="entry name" value="LysM"/>
</dbReference>
<reference evidence="2" key="1">
    <citation type="journal article" date="2020" name="mSystems">
        <title>Genome- and Community-Level Interaction Insights into Carbon Utilization and Element Cycling Functions of Hydrothermarchaeota in Hydrothermal Sediment.</title>
        <authorList>
            <person name="Zhou Z."/>
            <person name="Liu Y."/>
            <person name="Xu W."/>
            <person name="Pan J."/>
            <person name="Luo Z.H."/>
            <person name="Li M."/>
        </authorList>
    </citation>
    <scope>NUCLEOTIDE SEQUENCE [LARGE SCALE GENOMIC DNA]</scope>
    <source>
        <strain evidence="2">SpSt-626</strain>
    </source>
</reference>
<dbReference type="SMART" id="SM00257">
    <property type="entry name" value="LysM"/>
    <property type="match status" value="1"/>
</dbReference>
<dbReference type="SUPFAM" id="SSF54106">
    <property type="entry name" value="LysM domain"/>
    <property type="match status" value="1"/>
</dbReference>
<gene>
    <name evidence="2" type="ORF">ENT96_02015</name>
</gene>
<feature type="domain" description="LysM" evidence="1">
    <location>
        <begin position="19"/>
        <end position="68"/>
    </location>
</feature>
<dbReference type="PANTHER" id="PTHR34700:SF4">
    <property type="entry name" value="PHAGE-LIKE ELEMENT PBSX PROTEIN XKDP"/>
    <property type="match status" value="1"/>
</dbReference>
<evidence type="ECO:0000259" key="1">
    <source>
        <dbReference type="PROSITE" id="PS51782"/>
    </source>
</evidence>
<dbReference type="EMBL" id="DTAR01000168">
    <property type="protein sequence ID" value="HGM97808.1"/>
    <property type="molecule type" value="Genomic_DNA"/>
</dbReference>
<dbReference type="Pfam" id="PF01476">
    <property type="entry name" value="LysM"/>
    <property type="match status" value="1"/>
</dbReference>
<protein>
    <submittedName>
        <fullName evidence="2">LysM peptidoglycan-binding domain-containing protein</fullName>
    </submittedName>
</protein>
<dbReference type="PANTHER" id="PTHR34700">
    <property type="entry name" value="POTASSIUM BINDING PROTEIN KBP"/>
    <property type="match status" value="1"/>
</dbReference>
<dbReference type="Gene3D" id="3.10.350.10">
    <property type="entry name" value="LysM domain"/>
    <property type="match status" value="1"/>
</dbReference>
<dbReference type="CDD" id="cd00118">
    <property type="entry name" value="LysM"/>
    <property type="match status" value="1"/>
</dbReference>
<proteinExistence type="predicted"/>